<proteinExistence type="predicted"/>
<keyword evidence="1" id="KW-0472">Membrane</keyword>
<accession>A0A1N6IM22</accession>
<organism evidence="2 3">
    <name type="scientific">Nitrosomonas cryotolerans ATCC 49181</name>
    <dbReference type="NCBI Taxonomy" id="1131553"/>
    <lineage>
        <taxon>Bacteria</taxon>
        <taxon>Pseudomonadati</taxon>
        <taxon>Pseudomonadota</taxon>
        <taxon>Betaproteobacteria</taxon>
        <taxon>Nitrosomonadales</taxon>
        <taxon>Nitrosomonadaceae</taxon>
        <taxon>Nitrosomonas</taxon>
    </lineage>
</organism>
<dbReference type="AlphaFoldDB" id="A0A1N6IM22"/>
<dbReference type="STRING" id="44575.SAMN05216419_1001154"/>
<dbReference type="EMBL" id="FSRO01000001">
    <property type="protein sequence ID" value="SIO33046.1"/>
    <property type="molecule type" value="Genomic_DNA"/>
</dbReference>
<feature type="transmembrane region" description="Helical" evidence="1">
    <location>
        <begin position="17"/>
        <end position="39"/>
    </location>
</feature>
<dbReference type="Pfam" id="PF16137">
    <property type="entry name" value="DUF4845"/>
    <property type="match status" value="1"/>
</dbReference>
<evidence type="ECO:0000313" key="3">
    <source>
        <dbReference type="Proteomes" id="UP000185062"/>
    </source>
</evidence>
<dbReference type="eggNOG" id="ENOG5033AQ8">
    <property type="taxonomic scope" value="Bacteria"/>
</dbReference>
<name>A0A1N6IM22_9PROT</name>
<gene>
    <name evidence="2" type="ORF">SAMN02743940_1912</name>
</gene>
<evidence type="ECO:0000313" key="2">
    <source>
        <dbReference type="EMBL" id="SIO33046.1"/>
    </source>
</evidence>
<keyword evidence="3" id="KW-1185">Reference proteome</keyword>
<sequence length="125" mass="14126">MLYRSIEKQKGVSLPRLLVWSGILVFISILGMKLIPAYIEYASIKKTLTSITNDSNLQNATVNEIRQSFNKRAQIDNINVINGRDIKISQKDGRRILTVNYFVKIPLAANISLYLDFDTANSSGY</sequence>
<keyword evidence="1" id="KW-1133">Transmembrane helix</keyword>
<dbReference type="InterPro" id="IPR032314">
    <property type="entry name" value="DUF4845"/>
</dbReference>
<evidence type="ECO:0008006" key="4">
    <source>
        <dbReference type="Google" id="ProtNLM"/>
    </source>
</evidence>
<keyword evidence="1" id="KW-0812">Transmembrane</keyword>
<reference evidence="2 3" key="1">
    <citation type="submission" date="2016-12" db="EMBL/GenBank/DDBJ databases">
        <authorList>
            <person name="Song W.-J."/>
            <person name="Kurnit D.M."/>
        </authorList>
    </citation>
    <scope>NUCLEOTIDE SEQUENCE [LARGE SCALE GENOMIC DNA]</scope>
    <source>
        <strain evidence="2 3">ATCC 49181</strain>
    </source>
</reference>
<dbReference type="RefSeq" id="WP_028460557.1">
    <property type="nucleotide sequence ID" value="NZ_FSRO01000001.1"/>
</dbReference>
<protein>
    <recommendedName>
        <fullName evidence="4">Transmembrane protein</fullName>
    </recommendedName>
</protein>
<dbReference type="Proteomes" id="UP000185062">
    <property type="component" value="Unassembled WGS sequence"/>
</dbReference>
<evidence type="ECO:0000256" key="1">
    <source>
        <dbReference type="SAM" id="Phobius"/>
    </source>
</evidence>